<proteinExistence type="predicted"/>
<evidence type="ECO:0000313" key="3">
    <source>
        <dbReference type="Proteomes" id="UP001141619"/>
    </source>
</evidence>
<sequence>MTDLDEKIEADPRYAELRRARRRLDWILAAIVTCVYVAYLLAMGLAPDWLGQRISPDKVTSIGIPIGAGLLVFAFIITGIYTWWANRRFDPLIEAIKRDLYK</sequence>
<dbReference type="GO" id="GO:0005886">
    <property type="term" value="C:plasma membrane"/>
    <property type="evidence" value="ECO:0007669"/>
    <property type="project" value="TreeGrafter"/>
</dbReference>
<reference evidence="2" key="2">
    <citation type="journal article" date="2023" name="Syst. Appl. Microbiol.">
        <title>Govania unica gen. nov., sp. nov., a rare biosphere bacterium that represents a novel family in the class Alphaproteobacteria.</title>
        <authorList>
            <person name="Vandamme P."/>
            <person name="Peeters C."/>
            <person name="Hettiarachchi A."/>
            <person name="Cnockaert M."/>
            <person name="Carlier A."/>
        </authorList>
    </citation>
    <scope>NUCLEOTIDE SEQUENCE</scope>
    <source>
        <strain evidence="2">LMG 31809</strain>
    </source>
</reference>
<dbReference type="PANTHER" id="PTHR38598">
    <property type="entry name" value="INNER MEMBRANE PROTEIN YJCH"/>
    <property type="match status" value="1"/>
</dbReference>
<dbReference type="AlphaFoldDB" id="A0A9X3TXK9"/>
<dbReference type="PANTHER" id="PTHR38598:SF1">
    <property type="entry name" value="INNER MEMBRANE PROTEIN YJCH"/>
    <property type="match status" value="1"/>
</dbReference>
<comment type="caution">
    <text evidence="2">The sequence shown here is derived from an EMBL/GenBank/DDBJ whole genome shotgun (WGS) entry which is preliminary data.</text>
</comment>
<keyword evidence="1" id="KW-0472">Membrane</keyword>
<dbReference type="RefSeq" id="WP_274943529.1">
    <property type="nucleotide sequence ID" value="NZ_JANWOI010000002.1"/>
</dbReference>
<keyword evidence="1" id="KW-1133">Transmembrane helix</keyword>
<dbReference type="Pfam" id="PF04341">
    <property type="entry name" value="DUF485"/>
    <property type="match status" value="1"/>
</dbReference>
<name>A0A9X3TXK9_9PROT</name>
<keyword evidence="1" id="KW-0812">Transmembrane</keyword>
<dbReference type="InterPro" id="IPR052959">
    <property type="entry name" value="Inner_membrane_assoc"/>
</dbReference>
<reference evidence="2" key="1">
    <citation type="submission" date="2022-08" db="EMBL/GenBank/DDBJ databases">
        <authorList>
            <person name="Vandamme P."/>
            <person name="Hettiarachchi A."/>
            <person name="Peeters C."/>
            <person name="Cnockaert M."/>
            <person name="Carlier A."/>
        </authorList>
    </citation>
    <scope>NUCLEOTIDE SEQUENCE</scope>
    <source>
        <strain evidence="2">LMG 31809</strain>
    </source>
</reference>
<dbReference type="Proteomes" id="UP001141619">
    <property type="component" value="Unassembled WGS sequence"/>
</dbReference>
<gene>
    <name evidence="2" type="ORF">NYP16_07710</name>
</gene>
<feature type="transmembrane region" description="Helical" evidence="1">
    <location>
        <begin position="62"/>
        <end position="84"/>
    </location>
</feature>
<accession>A0A9X3TXK9</accession>
<evidence type="ECO:0000313" key="2">
    <source>
        <dbReference type="EMBL" id="MDA5193836.1"/>
    </source>
</evidence>
<dbReference type="InterPro" id="IPR007436">
    <property type="entry name" value="DUF485"/>
</dbReference>
<feature type="transmembrane region" description="Helical" evidence="1">
    <location>
        <begin position="24"/>
        <end position="42"/>
    </location>
</feature>
<protein>
    <submittedName>
        <fullName evidence="2">DUF485 domain-containing protein</fullName>
    </submittedName>
</protein>
<keyword evidence="3" id="KW-1185">Reference proteome</keyword>
<dbReference type="EMBL" id="JANWOI010000002">
    <property type="protein sequence ID" value="MDA5193836.1"/>
    <property type="molecule type" value="Genomic_DNA"/>
</dbReference>
<evidence type="ECO:0000256" key="1">
    <source>
        <dbReference type="SAM" id="Phobius"/>
    </source>
</evidence>
<organism evidence="2 3">
    <name type="scientific">Govanella unica</name>
    <dbReference type="NCBI Taxonomy" id="2975056"/>
    <lineage>
        <taxon>Bacteria</taxon>
        <taxon>Pseudomonadati</taxon>
        <taxon>Pseudomonadota</taxon>
        <taxon>Alphaproteobacteria</taxon>
        <taxon>Emcibacterales</taxon>
        <taxon>Govanellaceae</taxon>
        <taxon>Govanella</taxon>
    </lineage>
</organism>